<gene>
    <name evidence="2" type="ORF">SAMN05421640_2653</name>
</gene>
<evidence type="ECO:0000313" key="2">
    <source>
        <dbReference type="EMBL" id="SNT17344.1"/>
    </source>
</evidence>
<dbReference type="RefSeq" id="WP_089357342.1">
    <property type="nucleotide sequence ID" value="NZ_FZPD01000004.1"/>
</dbReference>
<feature type="transmembrane region" description="Helical" evidence="1">
    <location>
        <begin position="31"/>
        <end position="56"/>
    </location>
</feature>
<name>A0A239KJK5_EKHLU</name>
<sequence length="67" mass="7097">MSDHQIASGTKAGTVGGTLLSVVMNIDAGDILRTVILATVGAIVSFSISVLLKWLVRSSRRKRDSVK</sequence>
<accession>A0A239KJK5</accession>
<keyword evidence="3" id="KW-1185">Reference proteome</keyword>
<dbReference type="OrthoDB" id="839902at2"/>
<dbReference type="AlphaFoldDB" id="A0A239KJK5"/>
<proteinExistence type="predicted"/>
<dbReference type="EMBL" id="FZPD01000004">
    <property type="protein sequence ID" value="SNT17344.1"/>
    <property type="molecule type" value="Genomic_DNA"/>
</dbReference>
<evidence type="ECO:0000256" key="1">
    <source>
        <dbReference type="SAM" id="Phobius"/>
    </source>
</evidence>
<dbReference type="Proteomes" id="UP000198393">
    <property type="component" value="Unassembled WGS sequence"/>
</dbReference>
<evidence type="ECO:0000313" key="3">
    <source>
        <dbReference type="Proteomes" id="UP000198393"/>
    </source>
</evidence>
<keyword evidence="1" id="KW-1133">Transmembrane helix</keyword>
<protein>
    <submittedName>
        <fullName evidence="2">Uncharacterized protein</fullName>
    </submittedName>
</protein>
<organism evidence="2 3">
    <name type="scientific">Ekhidna lutea</name>
    <dbReference type="NCBI Taxonomy" id="447679"/>
    <lineage>
        <taxon>Bacteria</taxon>
        <taxon>Pseudomonadati</taxon>
        <taxon>Bacteroidota</taxon>
        <taxon>Cytophagia</taxon>
        <taxon>Cytophagales</taxon>
        <taxon>Reichenbachiellaceae</taxon>
        <taxon>Ekhidna</taxon>
    </lineage>
</organism>
<keyword evidence="1" id="KW-0812">Transmembrane</keyword>
<reference evidence="2 3" key="1">
    <citation type="submission" date="2017-06" db="EMBL/GenBank/DDBJ databases">
        <authorList>
            <person name="Kim H.J."/>
            <person name="Triplett B.A."/>
        </authorList>
    </citation>
    <scope>NUCLEOTIDE SEQUENCE [LARGE SCALE GENOMIC DNA]</scope>
    <source>
        <strain evidence="2 3">DSM 19307</strain>
    </source>
</reference>
<keyword evidence="1" id="KW-0472">Membrane</keyword>